<evidence type="ECO:0000256" key="1">
    <source>
        <dbReference type="ARBA" id="ARBA00004651"/>
    </source>
</evidence>
<evidence type="ECO:0000256" key="4">
    <source>
        <dbReference type="ARBA" id="ARBA00022692"/>
    </source>
</evidence>
<evidence type="ECO:0000256" key="10">
    <source>
        <dbReference type="ARBA" id="ARBA00023224"/>
    </source>
</evidence>
<dbReference type="GO" id="GO:0040011">
    <property type="term" value="P:locomotion"/>
    <property type="evidence" value="ECO:0007669"/>
    <property type="project" value="UniProtKB-ARBA"/>
</dbReference>
<evidence type="ECO:0000313" key="16">
    <source>
        <dbReference type="Proteomes" id="UP000008068"/>
    </source>
</evidence>
<dbReference type="GO" id="GO:0008528">
    <property type="term" value="F:G protein-coupled peptide receptor activity"/>
    <property type="evidence" value="ECO:0007669"/>
    <property type="project" value="UniProtKB-ARBA"/>
</dbReference>
<evidence type="ECO:0000256" key="7">
    <source>
        <dbReference type="ARBA" id="ARBA00023136"/>
    </source>
</evidence>
<dbReference type="Gene3D" id="1.20.1070.10">
    <property type="entry name" value="Rhodopsin 7-helix transmembrane proteins"/>
    <property type="match status" value="1"/>
</dbReference>
<dbReference type="HOGENOM" id="CLU_002753_4_2_1"/>
<evidence type="ECO:0000256" key="6">
    <source>
        <dbReference type="ARBA" id="ARBA00023040"/>
    </source>
</evidence>
<feature type="transmembrane region" description="Helical" evidence="12">
    <location>
        <begin position="290"/>
        <end position="314"/>
    </location>
</feature>
<dbReference type="GO" id="GO:0007626">
    <property type="term" value="P:locomotory behavior"/>
    <property type="evidence" value="ECO:0007669"/>
    <property type="project" value="UniProtKB-ARBA"/>
</dbReference>
<dbReference type="PROSITE" id="PS00650">
    <property type="entry name" value="G_PROTEIN_RECEP_F2_2"/>
    <property type="match status" value="1"/>
</dbReference>
<comment type="similarity">
    <text evidence="2">Belongs to the G-protein coupled receptor 2 family.</text>
</comment>
<dbReference type="Pfam" id="PF00002">
    <property type="entry name" value="7tm_2"/>
    <property type="match status" value="1"/>
</dbReference>
<feature type="domain" description="G-protein coupled receptors family 2 profile 1" evidence="13">
    <location>
        <begin position="52"/>
        <end position="145"/>
    </location>
</feature>
<dbReference type="GO" id="GO:0055080">
    <property type="term" value="P:monoatomic cation homeostasis"/>
    <property type="evidence" value="ECO:0007669"/>
    <property type="project" value="UniProtKB-ARBA"/>
</dbReference>
<organism evidence="16">
    <name type="scientific">Caenorhabditis brenneri</name>
    <name type="common">Nematode worm</name>
    <dbReference type="NCBI Taxonomy" id="135651"/>
    <lineage>
        <taxon>Eukaryota</taxon>
        <taxon>Metazoa</taxon>
        <taxon>Ecdysozoa</taxon>
        <taxon>Nematoda</taxon>
        <taxon>Chromadorea</taxon>
        <taxon>Rhabditida</taxon>
        <taxon>Rhabditina</taxon>
        <taxon>Rhabditomorpha</taxon>
        <taxon>Rhabditoidea</taxon>
        <taxon>Rhabditidae</taxon>
        <taxon>Peloderinae</taxon>
        <taxon>Caenorhabditis</taxon>
    </lineage>
</organism>
<dbReference type="PANTHER" id="PTHR45620">
    <property type="entry name" value="PDF RECEPTOR-LIKE PROTEIN-RELATED"/>
    <property type="match status" value="1"/>
</dbReference>
<comment type="subcellular location">
    <subcellularLocation>
        <location evidence="1">Cell membrane</location>
        <topology evidence="1">Multi-pass membrane protein</topology>
    </subcellularLocation>
</comment>
<dbReference type="GO" id="GO:0098771">
    <property type="term" value="P:inorganic ion homeostasis"/>
    <property type="evidence" value="ECO:0007669"/>
    <property type="project" value="UniProtKB-ARBA"/>
</dbReference>
<sequence length="547" mass="61747">MADATSPFNAPILDNSTAKLSEMVDSGWNLLASTSVQAFNGAMDVLEESYPLCKKMLDHNKLFPERDPNDTRIWCNATYDTVLCWPPTPANSSVTLQCPHMKGLDPNKNITKDCHVSGVWSGRNAGEMGPSLPGWTNFTMCYTDEVIYIMQNLNNESLTIAQEVARNARKLEFVGLGLSLVSLILAISIFSYFRRLRVFRNLLHLHLMIAMLMVVIIRLVLYIDLIFTGDIGPHTNSAEGKTINTMPIVCEGMFFFLEYFKTVTFCWMFLEGIYLNNQIVFGFFNSEPKLLPYFIAGYGIPLIHTMLWLFVVLIKKDFKVERCLGSYYLEPEFWILDGPRMAELVINLFFICNVIRVLYSKVRESNNTSEAGLKKSVKAAMMLLPLLGVPNIMQTIPFAPTRDNIMVFAVWTYTASFTYMYQGLMVASIYCFTNKEVNHVLKAFYARYRLLHKSQNELRRGSRSVASHYAAKNGTSNPNANQTNNADESGKLSPFPSRSKKGSDDSTTKLMKDTVMEEEKNANNNGYGSAGEMTPLREGSNRVTKSP</sequence>
<proteinExistence type="inferred from homology"/>
<protein>
    <submittedName>
        <fullName evidence="15">Uncharacterized protein</fullName>
    </submittedName>
</protein>
<dbReference type="InterPro" id="IPR050332">
    <property type="entry name" value="GPCR_2"/>
</dbReference>
<dbReference type="AlphaFoldDB" id="G0N5P7"/>
<dbReference type="SUPFAM" id="SSF111418">
    <property type="entry name" value="Hormone receptor domain"/>
    <property type="match status" value="1"/>
</dbReference>
<keyword evidence="6" id="KW-0297">G-protein coupled receptor</keyword>
<keyword evidence="8" id="KW-0675">Receptor</keyword>
<dbReference type="FunCoup" id="G0N5P7">
    <property type="interactions" value="455"/>
</dbReference>
<feature type="region of interest" description="Disordered" evidence="11">
    <location>
        <begin position="469"/>
        <end position="547"/>
    </location>
</feature>
<feature type="domain" description="G-protein coupled receptors family 2 profile 2" evidence="14">
    <location>
        <begin position="168"/>
        <end position="434"/>
    </location>
</feature>
<dbReference type="InterPro" id="IPR036445">
    <property type="entry name" value="GPCR_2_extracell_dom_sf"/>
</dbReference>
<accession>G0N5P7</accession>
<dbReference type="Proteomes" id="UP000008068">
    <property type="component" value="Unassembled WGS sequence"/>
</dbReference>
<dbReference type="SMART" id="SM00008">
    <property type="entry name" value="HormR"/>
    <property type="match status" value="1"/>
</dbReference>
<name>G0N5P7_CAEBE</name>
<dbReference type="PANTHER" id="PTHR45620:SF17">
    <property type="entry name" value="PDF RECEPTOR"/>
    <property type="match status" value="1"/>
</dbReference>
<dbReference type="FunFam" id="4.10.1240.10:FF:000029">
    <property type="entry name" value="PDF receptor isoform X3"/>
    <property type="match status" value="1"/>
</dbReference>
<keyword evidence="3" id="KW-1003">Cell membrane</keyword>
<dbReference type="GO" id="GO:0007189">
    <property type="term" value="P:adenylate cyclase-activating G protein-coupled receptor signaling pathway"/>
    <property type="evidence" value="ECO:0007669"/>
    <property type="project" value="UniProtKB-ARBA"/>
</dbReference>
<dbReference type="InterPro" id="IPR017983">
    <property type="entry name" value="GPCR_2_secretin-like_CS"/>
</dbReference>
<evidence type="ECO:0000259" key="14">
    <source>
        <dbReference type="PROSITE" id="PS50261"/>
    </source>
</evidence>
<dbReference type="FunFam" id="1.20.1070.10:FF:000576">
    <property type="entry name" value="Calcitonin receptor-like protein 1"/>
    <property type="match status" value="1"/>
</dbReference>
<dbReference type="Pfam" id="PF02793">
    <property type="entry name" value="HRM"/>
    <property type="match status" value="1"/>
</dbReference>
<keyword evidence="5 12" id="KW-1133">Transmembrane helix</keyword>
<dbReference type="CDD" id="cd15261">
    <property type="entry name" value="7tmB1_PDFR"/>
    <property type="match status" value="1"/>
</dbReference>
<evidence type="ECO:0000313" key="15">
    <source>
        <dbReference type="EMBL" id="EGT53209.1"/>
    </source>
</evidence>
<feature type="transmembrane region" description="Helical" evidence="12">
    <location>
        <begin position="205"/>
        <end position="227"/>
    </location>
</feature>
<dbReference type="EMBL" id="GL379840">
    <property type="protein sequence ID" value="EGT53209.1"/>
    <property type="molecule type" value="Genomic_DNA"/>
</dbReference>
<dbReference type="STRING" id="135651.G0N5P7"/>
<dbReference type="OMA" id="LCCRGGN"/>
<dbReference type="InterPro" id="IPR000832">
    <property type="entry name" value="GPCR_2_secretin-like"/>
</dbReference>
<dbReference type="PROSITE" id="PS00649">
    <property type="entry name" value="G_PROTEIN_RECEP_F2_1"/>
    <property type="match status" value="1"/>
</dbReference>
<evidence type="ECO:0000256" key="8">
    <source>
        <dbReference type="ARBA" id="ARBA00023170"/>
    </source>
</evidence>
<dbReference type="GO" id="GO:0007166">
    <property type="term" value="P:cell surface receptor signaling pathway"/>
    <property type="evidence" value="ECO:0007669"/>
    <property type="project" value="InterPro"/>
</dbReference>
<dbReference type="PROSITE" id="PS50261">
    <property type="entry name" value="G_PROTEIN_RECEP_F2_4"/>
    <property type="match status" value="1"/>
</dbReference>
<dbReference type="PRINTS" id="PR00249">
    <property type="entry name" value="GPCRSECRETIN"/>
</dbReference>
<dbReference type="InParanoid" id="G0N5P7"/>
<dbReference type="Gene3D" id="4.10.1240.10">
    <property type="entry name" value="GPCR, family 2, extracellular hormone receptor domain"/>
    <property type="match status" value="1"/>
</dbReference>
<feature type="transmembrane region" description="Helical" evidence="12">
    <location>
        <begin position="379"/>
        <end position="399"/>
    </location>
</feature>
<evidence type="ECO:0000259" key="13">
    <source>
        <dbReference type="PROSITE" id="PS50227"/>
    </source>
</evidence>
<keyword evidence="9" id="KW-0325">Glycoprotein</keyword>
<dbReference type="GO" id="GO:0005886">
    <property type="term" value="C:plasma membrane"/>
    <property type="evidence" value="ECO:0007669"/>
    <property type="project" value="UniProtKB-SubCell"/>
</dbReference>
<keyword evidence="16" id="KW-1185">Reference proteome</keyword>
<feature type="compositionally biased region" description="Basic and acidic residues" evidence="11">
    <location>
        <begin position="501"/>
        <end position="521"/>
    </location>
</feature>
<evidence type="ECO:0000256" key="12">
    <source>
        <dbReference type="SAM" id="Phobius"/>
    </source>
</evidence>
<feature type="transmembrane region" description="Helical" evidence="12">
    <location>
        <begin position="173"/>
        <end position="193"/>
    </location>
</feature>
<dbReference type="OrthoDB" id="5967113at2759"/>
<evidence type="ECO:0000256" key="11">
    <source>
        <dbReference type="SAM" id="MobiDB-lite"/>
    </source>
</evidence>
<dbReference type="InterPro" id="IPR001879">
    <property type="entry name" value="GPCR_2_extracellular_dom"/>
</dbReference>
<dbReference type="PROSITE" id="PS50227">
    <property type="entry name" value="G_PROTEIN_RECEP_F2_3"/>
    <property type="match status" value="1"/>
</dbReference>
<evidence type="ECO:0000256" key="9">
    <source>
        <dbReference type="ARBA" id="ARBA00023180"/>
    </source>
</evidence>
<dbReference type="InterPro" id="IPR017981">
    <property type="entry name" value="GPCR_2-like_7TM"/>
</dbReference>
<evidence type="ECO:0000256" key="5">
    <source>
        <dbReference type="ARBA" id="ARBA00022989"/>
    </source>
</evidence>
<keyword evidence="7 12" id="KW-0472">Membrane</keyword>
<evidence type="ECO:0000256" key="3">
    <source>
        <dbReference type="ARBA" id="ARBA00022475"/>
    </source>
</evidence>
<reference evidence="16" key="1">
    <citation type="submission" date="2011-07" db="EMBL/GenBank/DDBJ databases">
        <authorList>
            <consortium name="Caenorhabditis brenneri Sequencing and Analysis Consortium"/>
            <person name="Wilson R.K."/>
        </authorList>
    </citation>
    <scope>NUCLEOTIDE SEQUENCE [LARGE SCALE GENOMIC DNA]</scope>
    <source>
        <strain evidence="16">PB2801</strain>
    </source>
</reference>
<feature type="transmembrane region" description="Helical" evidence="12">
    <location>
        <begin position="248"/>
        <end position="270"/>
    </location>
</feature>
<keyword evidence="10" id="KW-0807">Transducer</keyword>
<dbReference type="eggNOG" id="KOG4564">
    <property type="taxonomic scope" value="Eukaryota"/>
</dbReference>
<feature type="compositionally biased region" description="Polar residues" evidence="11">
    <location>
        <begin position="473"/>
        <end position="487"/>
    </location>
</feature>
<keyword evidence="4 12" id="KW-0812">Transmembrane</keyword>
<feature type="transmembrane region" description="Helical" evidence="12">
    <location>
        <begin position="405"/>
        <end position="432"/>
    </location>
</feature>
<evidence type="ECO:0000256" key="2">
    <source>
        <dbReference type="ARBA" id="ARBA00005314"/>
    </source>
</evidence>
<gene>
    <name evidence="15" type="ORF">CAEBREN_00295</name>
</gene>